<gene>
    <name evidence="2" type="ORF">UABAM_05386</name>
</gene>
<keyword evidence="3" id="KW-1185">Reference proteome</keyword>
<reference evidence="2 3" key="1">
    <citation type="submission" date="2019-08" db="EMBL/GenBank/DDBJ databases">
        <title>Complete genome sequence of Candidatus Uab amorphum.</title>
        <authorList>
            <person name="Shiratori T."/>
            <person name="Suzuki S."/>
            <person name="Kakizawa Y."/>
            <person name="Ishida K."/>
        </authorList>
    </citation>
    <scope>NUCLEOTIDE SEQUENCE [LARGE SCALE GENOMIC DNA]</scope>
    <source>
        <strain evidence="2 3">SRT547</strain>
    </source>
</reference>
<dbReference type="RefSeq" id="WP_151971019.1">
    <property type="nucleotide sequence ID" value="NZ_AP019860.1"/>
</dbReference>
<accession>A0A5S9IS97</accession>
<proteinExistence type="predicted"/>
<dbReference type="Gene3D" id="1.10.1200.10">
    <property type="entry name" value="ACP-like"/>
    <property type="match status" value="1"/>
</dbReference>
<dbReference type="InterPro" id="IPR036736">
    <property type="entry name" value="ACP-like_sf"/>
</dbReference>
<organism evidence="2 3">
    <name type="scientific">Uabimicrobium amorphum</name>
    <dbReference type="NCBI Taxonomy" id="2596890"/>
    <lineage>
        <taxon>Bacteria</taxon>
        <taxon>Pseudomonadati</taxon>
        <taxon>Planctomycetota</taxon>
        <taxon>Candidatus Uabimicrobiia</taxon>
        <taxon>Candidatus Uabimicrobiales</taxon>
        <taxon>Candidatus Uabimicrobiaceae</taxon>
        <taxon>Candidatus Uabimicrobium</taxon>
    </lineage>
</organism>
<evidence type="ECO:0000313" key="3">
    <source>
        <dbReference type="Proteomes" id="UP000326354"/>
    </source>
</evidence>
<dbReference type="AlphaFoldDB" id="A0A5S9IS97"/>
<evidence type="ECO:0000313" key="2">
    <source>
        <dbReference type="EMBL" id="BBM86984.1"/>
    </source>
</evidence>
<sequence length="290" mass="33226">MSQLTNLVKSSFTVALENIPVAGKIFQVIREMNEQKNWQKLQKQTIDNNQNLKKVLETINNIEKGVESVNKTIRNLKQYDANHDFVMLPKLLYEERAFQDFWLHPQEYGGIKEPLATAQKKPNYFSFIMADMLGEFSVYHIPIQIFGLLLQNQALQGKSCPKAFGIDPISQTQWVTQNENVVLPKNTPPSFNSYEESIAVASTNYDESEPIFNPYIGKQERKMASRLIAITKEFSGRNDVNEYTSLSEYGLDDLDFVEILMEAEEECDCTFDIDPTSPLPTICDILKTQM</sequence>
<name>A0A5S9IS97_UABAM</name>
<protein>
    <recommendedName>
        <fullName evidence="1">Carrier domain-containing protein</fullName>
    </recommendedName>
</protein>
<dbReference type="EMBL" id="AP019860">
    <property type="protein sequence ID" value="BBM86984.1"/>
    <property type="molecule type" value="Genomic_DNA"/>
</dbReference>
<dbReference type="Proteomes" id="UP000326354">
    <property type="component" value="Chromosome"/>
</dbReference>
<evidence type="ECO:0000259" key="1">
    <source>
        <dbReference type="PROSITE" id="PS50075"/>
    </source>
</evidence>
<dbReference type="PROSITE" id="PS50075">
    <property type="entry name" value="CARRIER"/>
    <property type="match status" value="1"/>
</dbReference>
<dbReference type="SUPFAM" id="SSF47336">
    <property type="entry name" value="ACP-like"/>
    <property type="match status" value="1"/>
</dbReference>
<dbReference type="KEGG" id="uam:UABAM_05386"/>
<feature type="domain" description="Carrier" evidence="1">
    <location>
        <begin position="218"/>
        <end position="290"/>
    </location>
</feature>
<dbReference type="InterPro" id="IPR009081">
    <property type="entry name" value="PP-bd_ACP"/>
</dbReference>